<evidence type="ECO:0000313" key="1">
    <source>
        <dbReference type="EMBL" id="MBS4539586.1"/>
    </source>
</evidence>
<evidence type="ECO:0000313" key="2">
    <source>
        <dbReference type="Proteomes" id="UP000724672"/>
    </source>
</evidence>
<dbReference type="InterPro" id="IPR014998">
    <property type="entry name" value="DUF1848"/>
</dbReference>
<proteinExistence type="predicted"/>
<name>A0A942Z7I1_9FIRM</name>
<keyword evidence="2" id="KW-1185">Reference proteome</keyword>
<dbReference type="Proteomes" id="UP000724672">
    <property type="component" value="Unassembled WGS sequence"/>
</dbReference>
<dbReference type="Pfam" id="PF08902">
    <property type="entry name" value="DUF1848"/>
    <property type="match status" value="1"/>
</dbReference>
<dbReference type="AlphaFoldDB" id="A0A942Z7I1"/>
<reference evidence="1" key="1">
    <citation type="submission" date="2019-12" db="EMBL/GenBank/DDBJ databases">
        <title>Clostridiaceae gen. nov. sp. nov., isolated from sediment in Xinjiang, China.</title>
        <authorList>
            <person name="Zhang R."/>
        </authorList>
    </citation>
    <scope>NUCLEOTIDE SEQUENCE</scope>
    <source>
        <strain evidence="1">D2Q-11</strain>
    </source>
</reference>
<dbReference type="EMBL" id="WSFT01000053">
    <property type="protein sequence ID" value="MBS4539586.1"/>
    <property type="molecule type" value="Genomic_DNA"/>
</dbReference>
<organism evidence="1 2">
    <name type="scientific">Anaeromonas frigoriresistens</name>
    <dbReference type="NCBI Taxonomy" id="2683708"/>
    <lineage>
        <taxon>Bacteria</taxon>
        <taxon>Bacillati</taxon>
        <taxon>Bacillota</taxon>
        <taxon>Tissierellia</taxon>
        <taxon>Tissierellales</taxon>
        <taxon>Thermohalobacteraceae</taxon>
        <taxon>Anaeromonas</taxon>
    </lineage>
</organism>
<gene>
    <name evidence="1" type="ORF">GOQ27_14020</name>
</gene>
<accession>A0A942Z7I1</accession>
<dbReference type="RefSeq" id="WP_203367511.1">
    <property type="nucleotide sequence ID" value="NZ_WSFT01000053.1"/>
</dbReference>
<sequence length="314" mass="37229">MILSVSRRTDIPAYYTEWFFNRLEAGEVLVRNPMNYHQVSRVKLNPDIIDCIVFWTKDPTNMLEHLDKLKEYNYYFQVTINPYDKTIERNVSKKNDIIDSFQNLSEKIERERVVWRYDPIILTEDIDIDYHEKYFEYLASRLSSYTEKCVFSFIEMYRKTEKNMKNIDLIDIDKEKMLILGEKLYKIADKYNIRLESCSEEVDLCQVGINNARCIDLEIISKIVGQDLDIKKDKNQREICGCVSSIDIGAYNTCKHGCLYCYANFSDKSMKINKLKHDVNSPMLIGNVEEYDKITDRKMESYRMKNVQLSLDII</sequence>
<comment type="caution">
    <text evidence="1">The sequence shown here is derived from an EMBL/GenBank/DDBJ whole genome shotgun (WGS) entry which is preliminary data.</text>
</comment>
<protein>
    <submittedName>
        <fullName evidence="1">DUF1848 domain-containing protein</fullName>
    </submittedName>
</protein>